<accession>A0A382QZ95</accession>
<evidence type="ECO:0000313" key="1">
    <source>
        <dbReference type="EMBL" id="SVC90297.1"/>
    </source>
</evidence>
<feature type="non-terminal residue" evidence="1">
    <location>
        <position position="38"/>
    </location>
</feature>
<reference evidence="1" key="1">
    <citation type="submission" date="2018-05" db="EMBL/GenBank/DDBJ databases">
        <authorList>
            <person name="Lanie J.A."/>
            <person name="Ng W.-L."/>
            <person name="Kazmierczak K.M."/>
            <person name="Andrzejewski T.M."/>
            <person name="Davidsen T.M."/>
            <person name="Wayne K.J."/>
            <person name="Tettelin H."/>
            <person name="Glass J.I."/>
            <person name="Rusch D."/>
            <person name="Podicherti R."/>
            <person name="Tsui H.-C.T."/>
            <person name="Winkler M.E."/>
        </authorList>
    </citation>
    <scope>NUCLEOTIDE SEQUENCE</scope>
</reference>
<name>A0A382QZ95_9ZZZZ</name>
<dbReference type="Gene3D" id="3.40.50.720">
    <property type="entry name" value="NAD(P)-binding Rossmann-like Domain"/>
    <property type="match status" value="1"/>
</dbReference>
<protein>
    <submittedName>
        <fullName evidence="1">Uncharacterized protein</fullName>
    </submittedName>
</protein>
<dbReference type="AlphaFoldDB" id="A0A382QZ95"/>
<organism evidence="1">
    <name type="scientific">marine metagenome</name>
    <dbReference type="NCBI Taxonomy" id="408172"/>
    <lineage>
        <taxon>unclassified sequences</taxon>
        <taxon>metagenomes</taxon>
        <taxon>ecological metagenomes</taxon>
    </lineage>
</organism>
<dbReference type="EMBL" id="UINC01117692">
    <property type="protein sequence ID" value="SVC90297.1"/>
    <property type="molecule type" value="Genomic_DNA"/>
</dbReference>
<sequence>MTALRAIDPNRLAPAPGTRVAIIGGCGGIGRALVRAAL</sequence>
<gene>
    <name evidence="1" type="ORF">METZ01_LOCUS343151</name>
</gene>
<proteinExistence type="predicted"/>
<dbReference type="SUPFAM" id="SSF51735">
    <property type="entry name" value="NAD(P)-binding Rossmann-fold domains"/>
    <property type="match status" value="1"/>
</dbReference>
<dbReference type="InterPro" id="IPR036291">
    <property type="entry name" value="NAD(P)-bd_dom_sf"/>
</dbReference>